<feature type="domain" description="Root UVB sensitive protein C-terminal" evidence="3">
    <location>
        <begin position="395"/>
        <end position="546"/>
    </location>
</feature>
<evidence type="ECO:0000313" key="4">
    <source>
        <dbReference type="EMBL" id="CAL4893627.1"/>
    </source>
</evidence>
<reference evidence="4 5" key="2">
    <citation type="submission" date="2024-10" db="EMBL/GenBank/DDBJ databases">
        <authorList>
            <person name="Ryan C."/>
        </authorList>
    </citation>
    <scope>NUCLEOTIDE SEQUENCE [LARGE SCALE GENOMIC DNA]</scope>
</reference>
<dbReference type="PANTHER" id="PTHR12770:SF20">
    <property type="entry name" value="PROTEIN ROOT UVB SENSITIVE 6"/>
    <property type="match status" value="1"/>
</dbReference>
<dbReference type="Pfam" id="PF04884">
    <property type="entry name" value="UVB_sens_prot"/>
    <property type="match status" value="2"/>
</dbReference>
<dbReference type="InterPro" id="IPR006968">
    <property type="entry name" value="RUS_fam"/>
</dbReference>
<dbReference type="Proteomes" id="UP001497457">
    <property type="component" value="Chromosome 10rd"/>
</dbReference>
<evidence type="ECO:0000259" key="3">
    <source>
        <dbReference type="Pfam" id="PF24160"/>
    </source>
</evidence>
<evidence type="ECO:0000313" key="5">
    <source>
        <dbReference type="Proteomes" id="UP001497457"/>
    </source>
</evidence>
<dbReference type="Pfam" id="PF24160">
    <property type="entry name" value="UVB_sens_C"/>
    <property type="match status" value="1"/>
</dbReference>
<proteinExistence type="inferred from homology"/>
<name>A0ABC8VM82_9POAL</name>
<keyword evidence="5" id="KW-1185">Reference proteome</keyword>
<evidence type="ECO:0008006" key="6">
    <source>
        <dbReference type="Google" id="ProtNLM"/>
    </source>
</evidence>
<dbReference type="EMBL" id="OZ075120">
    <property type="protein sequence ID" value="CAL4893627.1"/>
    <property type="molecule type" value="Genomic_DNA"/>
</dbReference>
<feature type="domain" description="Protein root UVB sensitive/RUS" evidence="2">
    <location>
        <begin position="229"/>
        <end position="391"/>
    </location>
</feature>
<reference evidence="5" key="1">
    <citation type="submission" date="2024-06" db="EMBL/GenBank/DDBJ databases">
        <authorList>
            <person name="Ryan C."/>
        </authorList>
    </citation>
    <scope>NUCLEOTIDE SEQUENCE [LARGE SCALE GENOMIC DNA]</scope>
</reference>
<dbReference type="AlphaFoldDB" id="A0ABC8VM82"/>
<organism evidence="4 5">
    <name type="scientific">Urochloa decumbens</name>
    <dbReference type="NCBI Taxonomy" id="240449"/>
    <lineage>
        <taxon>Eukaryota</taxon>
        <taxon>Viridiplantae</taxon>
        <taxon>Streptophyta</taxon>
        <taxon>Embryophyta</taxon>
        <taxon>Tracheophyta</taxon>
        <taxon>Spermatophyta</taxon>
        <taxon>Magnoliopsida</taxon>
        <taxon>Liliopsida</taxon>
        <taxon>Poales</taxon>
        <taxon>Poaceae</taxon>
        <taxon>PACMAD clade</taxon>
        <taxon>Panicoideae</taxon>
        <taxon>Panicodae</taxon>
        <taxon>Paniceae</taxon>
        <taxon>Melinidinae</taxon>
        <taxon>Urochloa</taxon>
    </lineage>
</organism>
<dbReference type="PANTHER" id="PTHR12770">
    <property type="entry name" value="RUS1 FAMILY PROTEIN C16ORF58"/>
    <property type="match status" value="1"/>
</dbReference>
<dbReference type="InterPro" id="IPR054549">
    <property type="entry name" value="UVB_sens_RUS_dom"/>
</dbReference>
<dbReference type="InterPro" id="IPR055412">
    <property type="entry name" value="UVB_sens_C"/>
</dbReference>
<protein>
    <recommendedName>
        <fullName evidence="6">Protein root UVB sensitive 6</fullName>
    </recommendedName>
</protein>
<gene>
    <name evidence="4" type="ORF">URODEC1_LOCUS4893</name>
</gene>
<comment type="similarity">
    <text evidence="1">Belongs to the RUS1 family.</text>
</comment>
<accession>A0ABC8VM82</accession>
<evidence type="ECO:0000259" key="2">
    <source>
        <dbReference type="Pfam" id="PF04884"/>
    </source>
</evidence>
<evidence type="ECO:0000256" key="1">
    <source>
        <dbReference type="ARBA" id="ARBA00007558"/>
    </source>
</evidence>
<sequence>MAPVMGLKRPAAGAGAAVAQTVTLPAPAVRDAVRAAVRDAEATAQATAPAARVPAAAAVPAEIARDGVLCLEEVDGRRWSYVVDAAGASVKAKGRASVGAAFKAVPLQSPLPPVEEIMSFIRSYVVPEGFPHSVTPSYVPYMSWRALKHFFGGAMGVFTTRTLLNSVGVSQSKAVPGAVAINWILKASIFLEKNFKDFFFLFILFLFCNIYPNHVEWEQLSMLDVAKTKNSQDGAGRVGKMLFARQGKKFDYDLKQLRFSGDLLMELGAGIELATAAFPQLFLPMACIANVVKNVAAVTSTSTRTPIYKAYAKGENIGDVTAKGESVGNIADLLGTGMSILISKSNPSLVTSFAFLSCGYLLSSYHEVRSVVLNTLNRARFTVAVDSFIKTGYVPTLKDGNSQETVFNPPWRHEPVAIGSRFGEAFQEPASFVAIKPLFEDERYIVTYNPTKDKVYALLKDQAKPDDILKAAFHAHVLLHFINASHANLNARRRMNSNRSYQHNPVNMDFLPHIEESCKIVMSSYGLFKKKAREQGWIMSESLLNPGRARLCGVVPQ</sequence>
<feature type="domain" description="Protein root UVB sensitive/RUS" evidence="2">
    <location>
        <begin position="115"/>
        <end position="188"/>
    </location>
</feature>